<dbReference type="EMBL" id="OX451739">
    <property type="protein sequence ID" value="CAI8608600.1"/>
    <property type="molecule type" value="Genomic_DNA"/>
</dbReference>
<sequence length="140" mass="15841">MKKLRDSLLLKHWPFSKMDKASISKDAIVVVDRFPNGSGKRALSNNSVNVSPFDRSQFNVSDGGNINLHDLKYAIFREDGCIISHAPRTGKTRLTIVFLMAYLKLFPKCHPVIVTPASLLLTWEDAFKKWDIGVPFHKQS</sequence>
<dbReference type="GO" id="GO:0004386">
    <property type="term" value="F:helicase activity"/>
    <property type="evidence" value="ECO:0007669"/>
    <property type="project" value="UniProtKB-KW"/>
</dbReference>
<dbReference type="PANTHER" id="PTHR45821">
    <property type="entry name" value="SNF2 DOMAIN-CONTAINING PROTEIN CLASSY 2-RELATED"/>
    <property type="match status" value="1"/>
</dbReference>
<keyword evidence="3" id="KW-0347">Helicase</keyword>
<accession>A0AAV1AD62</accession>
<protein>
    <recommendedName>
        <fullName evidence="8">SNF2 N-terminal domain-containing protein</fullName>
    </recommendedName>
</protein>
<keyword evidence="2" id="KW-0547">Nucleotide-binding</keyword>
<keyword evidence="7" id="KW-1185">Reference proteome</keyword>
<keyword evidence="5" id="KW-0539">Nucleus</keyword>
<evidence type="ECO:0000256" key="1">
    <source>
        <dbReference type="ARBA" id="ARBA00004123"/>
    </source>
</evidence>
<dbReference type="AlphaFoldDB" id="A0AAV1AD62"/>
<dbReference type="Proteomes" id="UP001157006">
    <property type="component" value="Chromosome 4"/>
</dbReference>
<dbReference type="PANTHER" id="PTHR45821:SF5">
    <property type="entry name" value="SNF2 DOMAIN-CONTAINING PROTEIN CLASSY 4"/>
    <property type="match status" value="1"/>
</dbReference>
<dbReference type="Gene3D" id="3.40.50.10810">
    <property type="entry name" value="Tandem AAA-ATPase domain"/>
    <property type="match status" value="1"/>
</dbReference>
<dbReference type="GO" id="GO:0005634">
    <property type="term" value="C:nucleus"/>
    <property type="evidence" value="ECO:0007669"/>
    <property type="project" value="UniProtKB-SubCell"/>
</dbReference>
<keyword evidence="3" id="KW-0378">Hydrolase</keyword>
<evidence type="ECO:0000313" key="7">
    <source>
        <dbReference type="Proteomes" id="UP001157006"/>
    </source>
</evidence>
<reference evidence="6 7" key="1">
    <citation type="submission" date="2023-01" db="EMBL/GenBank/DDBJ databases">
        <authorList>
            <person name="Kreplak J."/>
        </authorList>
    </citation>
    <scope>NUCLEOTIDE SEQUENCE [LARGE SCALE GENOMIC DNA]</scope>
</reference>
<dbReference type="InterPro" id="IPR027417">
    <property type="entry name" value="P-loop_NTPase"/>
</dbReference>
<proteinExistence type="predicted"/>
<evidence type="ECO:0008006" key="8">
    <source>
        <dbReference type="Google" id="ProtNLM"/>
    </source>
</evidence>
<comment type="subcellular location">
    <subcellularLocation>
        <location evidence="1">Nucleus</location>
    </subcellularLocation>
</comment>
<keyword evidence="4" id="KW-0067">ATP-binding</keyword>
<dbReference type="GO" id="GO:0080188">
    <property type="term" value="P:gene silencing by siRNA-directed DNA methylation"/>
    <property type="evidence" value="ECO:0007669"/>
    <property type="project" value="InterPro"/>
</dbReference>
<dbReference type="InterPro" id="IPR044567">
    <property type="entry name" value="CLSY/DRD1"/>
</dbReference>
<evidence type="ECO:0000256" key="5">
    <source>
        <dbReference type="ARBA" id="ARBA00023242"/>
    </source>
</evidence>
<organism evidence="6 7">
    <name type="scientific">Vicia faba</name>
    <name type="common">Broad bean</name>
    <name type="synonym">Faba vulgaris</name>
    <dbReference type="NCBI Taxonomy" id="3906"/>
    <lineage>
        <taxon>Eukaryota</taxon>
        <taxon>Viridiplantae</taxon>
        <taxon>Streptophyta</taxon>
        <taxon>Embryophyta</taxon>
        <taxon>Tracheophyta</taxon>
        <taxon>Spermatophyta</taxon>
        <taxon>Magnoliopsida</taxon>
        <taxon>eudicotyledons</taxon>
        <taxon>Gunneridae</taxon>
        <taxon>Pentapetalae</taxon>
        <taxon>rosids</taxon>
        <taxon>fabids</taxon>
        <taxon>Fabales</taxon>
        <taxon>Fabaceae</taxon>
        <taxon>Papilionoideae</taxon>
        <taxon>50 kb inversion clade</taxon>
        <taxon>NPAAA clade</taxon>
        <taxon>Hologalegina</taxon>
        <taxon>IRL clade</taxon>
        <taxon>Fabeae</taxon>
        <taxon>Vicia</taxon>
    </lineage>
</organism>
<evidence type="ECO:0000313" key="6">
    <source>
        <dbReference type="EMBL" id="CAI8608600.1"/>
    </source>
</evidence>
<evidence type="ECO:0000256" key="4">
    <source>
        <dbReference type="ARBA" id="ARBA00022840"/>
    </source>
</evidence>
<evidence type="ECO:0000256" key="2">
    <source>
        <dbReference type="ARBA" id="ARBA00022741"/>
    </source>
</evidence>
<name>A0AAV1AD62_VICFA</name>
<dbReference type="SUPFAM" id="SSF52540">
    <property type="entry name" value="P-loop containing nucleoside triphosphate hydrolases"/>
    <property type="match status" value="1"/>
</dbReference>
<gene>
    <name evidence="6" type="ORF">VFH_IV094040</name>
</gene>
<dbReference type="InterPro" id="IPR038718">
    <property type="entry name" value="SNF2-like_sf"/>
</dbReference>
<evidence type="ECO:0000256" key="3">
    <source>
        <dbReference type="ARBA" id="ARBA00022806"/>
    </source>
</evidence>
<dbReference type="GO" id="GO:0005524">
    <property type="term" value="F:ATP binding"/>
    <property type="evidence" value="ECO:0007669"/>
    <property type="project" value="UniProtKB-KW"/>
</dbReference>